<keyword evidence="2" id="KW-1185">Reference proteome</keyword>
<evidence type="ECO:0000313" key="2">
    <source>
        <dbReference type="Proteomes" id="UP000023152"/>
    </source>
</evidence>
<gene>
    <name evidence="1" type="ORF">RFI_02350</name>
</gene>
<protein>
    <submittedName>
        <fullName evidence="1">Uncharacterized protein</fullName>
    </submittedName>
</protein>
<dbReference type="EMBL" id="ASPP01002314">
    <property type="protein sequence ID" value="ETO34740.1"/>
    <property type="molecule type" value="Genomic_DNA"/>
</dbReference>
<evidence type="ECO:0000313" key="1">
    <source>
        <dbReference type="EMBL" id="ETO34740.1"/>
    </source>
</evidence>
<name>X6P867_RETFI</name>
<dbReference type="AlphaFoldDB" id="X6P867"/>
<sequence length="172" mass="20389">MKKISKVVYMLSDLSEKHLQHFFSLFFLTKKTRRDYFKKKNNHNATIPKFFLAEKIIFAFVFHQTHFFATRMTFLFSASQKALKLKKANESKKFLFRKNPTFPKALLLEDRTNELHVSPKQNKVNKAKKSSATTTEVDLKAFELFCALTNEQRELYQLQKHENEVLGTFDRQ</sequence>
<dbReference type="Proteomes" id="UP000023152">
    <property type="component" value="Unassembled WGS sequence"/>
</dbReference>
<organism evidence="1 2">
    <name type="scientific">Reticulomyxa filosa</name>
    <dbReference type="NCBI Taxonomy" id="46433"/>
    <lineage>
        <taxon>Eukaryota</taxon>
        <taxon>Sar</taxon>
        <taxon>Rhizaria</taxon>
        <taxon>Retaria</taxon>
        <taxon>Foraminifera</taxon>
        <taxon>Monothalamids</taxon>
        <taxon>Reticulomyxidae</taxon>
        <taxon>Reticulomyxa</taxon>
    </lineage>
</organism>
<comment type="caution">
    <text evidence="1">The sequence shown here is derived from an EMBL/GenBank/DDBJ whole genome shotgun (WGS) entry which is preliminary data.</text>
</comment>
<reference evidence="1 2" key="1">
    <citation type="journal article" date="2013" name="Curr. Biol.">
        <title>The Genome of the Foraminiferan Reticulomyxa filosa.</title>
        <authorList>
            <person name="Glockner G."/>
            <person name="Hulsmann N."/>
            <person name="Schleicher M."/>
            <person name="Noegel A.A."/>
            <person name="Eichinger L."/>
            <person name="Gallinger C."/>
            <person name="Pawlowski J."/>
            <person name="Sierra R."/>
            <person name="Euteneuer U."/>
            <person name="Pillet L."/>
            <person name="Moustafa A."/>
            <person name="Platzer M."/>
            <person name="Groth M."/>
            <person name="Szafranski K."/>
            <person name="Schliwa M."/>
        </authorList>
    </citation>
    <scope>NUCLEOTIDE SEQUENCE [LARGE SCALE GENOMIC DNA]</scope>
</reference>
<proteinExistence type="predicted"/>
<accession>X6P867</accession>